<dbReference type="SUPFAM" id="SSF51905">
    <property type="entry name" value="FAD/NAD(P)-binding domain"/>
    <property type="match status" value="1"/>
</dbReference>
<dbReference type="EMBL" id="CP089983">
    <property type="protein sequence ID" value="WXB01892.1"/>
    <property type="molecule type" value="Genomic_DNA"/>
</dbReference>
<name>A0ABZ2KTP8_9BACT</name>
<evidence type="ECO:0000313" key="1">
    <source>
        <dbReference type="EMBL" id="WXB01892.1"/>
    </source>
</evidence>
<dbReference type="Gene3D" id="3.50.50.60">
    <property type="entry name" value="FAD/NAD(P)-binding domain"/>
    <property type="match status" value="1"/>
</dbReference>
<organism evidence="1 2">
    <name type="scientific">Pendulispora rubella</name>
    <dbReference type="NCBI Taxonomy" id="2741070"/>
    <lineage>
        <taxon>Bacteria</taxon>
        <taxon>Pseudomonadati</taxon>
        <taxon>Myxococcota</taxon>
        <taxon>Myxococcia</taxon>
        <taxon>Myxococcales</taxon>
        <taxon>Sorangiineae</taxon>
        <taxon>Pendulisporaceae</taxon>
        <taxon>Pendulispora</taxon>
    </lineage>
</organism>
<keyword evidence="2" id="KW-1185">Reference proteome</keyword>
<evidence type="ECO:0000313" key="2">
    <source>
        <dbReference type="Proteomes" id="UP001374803"/>
    </source>
</evidence>
<accession>A0ABZ2KTP8</accession>
<sequence>MPSPNASGRAIIIGASLAGLAAARVLLDHFDEVVLLDRDRLPEGADFRIGVPQGRQYHVLLKGGELLYESLFPGLSQSLVARGAPTLHWGTDVRWHHTGGWKRQHPRGVTTFSCSRPLLESEVRARVRSDARVRILDRTTVRALVCDPTRGRALGVRIERRPDEGPPSNDVLEGALIVDASGRESKAPAWLAALGASTPEEVHVDASMGYASRLYRPPAARPAWKGLILHPTPPDRRQGSIFPNESGLWHVTLSGYAGDHPPTDEEGFLRFAASLDAPDLHEALRDATPLSPIHGYRRTENRLRRYDRLRRPLEGFIVLGDAVCALNPIYGHGMSTAAMAATVLASELRRHARGPLAPGFAKSFYAQQGKALQIPWMAATVADAPYTQMSVGGFTRFVHRFALGYSARLARLSVHDTAAFEALLHVGHLLRAPSSLFHPFIVLRALGLLGRPPQLEKAPVEA</sequence>
<dbReference type="InterPro" id="IPR036188">
    <property type="entry name" value="FAD/NAD-bd_sf"/>
</dbReference>
<proteinExistence type="predicted"/>
<reference evidence="1" key="1">
    <citation type="submission" date="2021-12" db="EMBL/GenBank/DDBJ databases">
        <title>Discovery of the Pendulisporaceae a myxobacterial family with distinct sporulation behavior and unique specialized metabolism.</title>
        <authorList>
            <person name="Garcia R."/>
            <person name="Popoff A."/>
            <person name="Bader C.D."/>
            <person name="Loehr J."/>
            <person name="Walesch S."/>
            <person name="Walt C."/>
            <person name="Boldt J."/>
            <person name="Bunk B."/>
            <person name="Haeckl F.J.F.P.J."/>
            <person name="Gunesch A.P."/>
            <person name="Birkelbach J."/>
            <person name="Nuebel U."/>
            <person name="Pietschmann T."/>
            <person name="Bach T."/>
            <person name="Mueller R."/>
        </authorList>
    </citation>
    <scope>NUCLEOTIDE SEQUENCE</scope>
    <source>
        <strain evidence="1">MSr11367</strain>
    </source>
</reference>
<dbReference type="PANTHER" id="PTHR43422:SF3">
    <property type="entry name" value="THIAMINE THIAZOLE SYNTHASE"/>
    <property type="match status" value="1"/>
</dbReference>
<evidence type="ECO:0008006" key="3">
    <source>
        <dbReference type="Google" id="ProtNLM"/>
    </source>
</evidence>
<gene>
    <name evidence="1" type="ORF">LVJ94_33870</name>
</gene>
<dbReference type="RefSeq" id="WP_394831511.1">
    <property type="nucleotide sequence ID" value="NZ_CP089929.1"/>
</dbReference>
<dbReference type="PANTHER" id="PTHR43422">
    <property type="entry name" value="THIAMINE THIAZOLE SYNTHASE"/>
    <property type="match status" value="1"/>
</dbReference>
<protein>
    <recommendedName>
        <fullName evidence="3">FAD-binding domain-containing protein</fullName>
    </recommendedName>
</protein>
<dbReference type="Proteomes" id="UP001374803">
    <property type="component" value="Chromosome"/>
</dbReference>